<dbReference type="AlphaFoldDB" id="A0AAV9SQ96"/>
<proteinExistence type="predicted"/>
<evidence type="ECO:0000313" key="3">
    <source>
        <dbReference type="Proteomes" id="UP001311232"/>
    </source>
</evidence>
<sequence>MTLNFNISGIHCLNLPPLLVLFLPCVKPSLWPSIPVSFFLSCLATHYFLPCSLPPLMSFCPSFCPFLSIFPSLPFLLSHPQFLVSSFFSILSFLCFLSFILCVNPSFFPSFLPSFLCLGFAAVLSKAYPLWKYLL</sequence>
<name>A0AAV9SQ96_9TELE</name>
<feature type="transmembrane region" description="Helical" evidence="1">
    <location>
        <begin position="56"/>
        <end position="76"/>
    </location>
</feature>
<keyword evidence="3" id="KW-1185">Reference proteome</keyword>
<evidence type="ECO:0000313" key="2">
    <source>
        <dbReference type="EMBL" id="KAK5623510.1"/>
    </source>
</evidence>
<keyword evidence="1" id="KW-0472">Membrane</keyword>
<protein>
    <submittedName>
        <fullName evidence="2">Uncharacterized protein</fullName>
    </submittedName>
</protein>
<comment type="caution">
    <text evidence="2">The sequence shown here is derived from an EMBL/GenBank/DDBJ whole genome shotgun (WGS) entry which is preliminary data.</text>
</comment>
<accession>A0AAV9SQ96</accession>
<dbReference type="Proteomes" id="UP001311232">
    <property type="component" value="Unassembled WGS sequence"/>
</dbReference>
<reference evidence="2 3" key="1">
    <citation type="submission" date="2021-06" db="EMBL/GenBank/DDBJ databases">
        <authorList>
            <person name="Palmer J.M."/>
        </authorList>
    </citation>
    <scope>NUCLEOTIDE SEQUENCE [LARGE SCALE GENOMIC DNA]</scope>
    <source>
        <strain evidence="2 3">MEX-2019</strain>
        <tissue evidence="2">Muscle</tissue>
    </source>
</reference>
<keyword evidence="1" id="KW-0812">Transmembrane</keyword>
<keyword evidence="1" id="KW-1133">Transmembrane helix</keyword>
<dbReference type="EMBL" id="JAHHUM010000026">
    <property type="protein sequence ID" value="KAK5623510.1"/>
    <property type="molecule type" value="Genomic_DNA"/>
</dbReference>
<gene>
    <name evidence="2" type="ORF">CRENBAI_013018</name>
</gene>
<organism evidence="2 3">
    <name type="scientific">Crenichthys baileyi</name>
    <name type="common">White River springfish</name>
    <dbReference type="NCBI Taxonomy" id="28760"/>
    <lineage>
        <taxon>Eukaryota</taxon>
        <taxon>Metazoa</taxon>
        <taxon>Chordata</taxon>
        <taxon>Craniata</taxon>
        <taxon>Vertebrata</taxon>
        <taxon>Euteleostomi</taxon>
        <taxon>Actinopterygii</taxon>
        <taxon>Neopterygii</taxon>
        <taxon>Teleostei</taxon>
        <taxon>Neoteleostei</taxon>
        <taxon>Acanthomorphata</taxon>
        <taxon>Ovalentaria</taxon>
        <taxon>Atherinomorphae</taxon>
        <taxon>Cyprinodontiformes</taxon>
        <taxon>Goodeidae</taxon>
        <taxon>Crenichthys</taxon>
    </lineage>
</organism>
<feature type="transmembrane region" description="Helical" evidence="1">
    <location>
        <begin position="110"/>
        <end position="131"/>
    </location>
</feature>
<feature type="transmembrane region" description="Helical" evidence="1">
    <location>
        <begin position="82"/>
        <end position="103"/>
    </location>
</feature>
<evidence type="ECO:0000256" key="1">
    <source>
        <dbReference type="SAM" id="Phobius"/>
    </source>
</evidence>